<reference evidence="1 2" key="1">
    <citation type="submission" date="2019-03" db="EMBL/GenBank/DDBJ databases">
        <title>Single cell metagenomics reveals metabolic interactions within the superorganism composed of flagellate Streblomastix strix and complex community of Bacteroidetes bacteria on its surface.</title>
        <authorList>
            <person name="Treitli S.C."/>
            <person name="Kolisko M."/>
            <person name="Husnik F."/>
            <person name="Keeling P."/>
            <person name="Hampl V."/>
        </authorList>
    </citation>
    <scope>NUCLEOTIDE SEQUENCE [LARGE SCALE GENOMIC DNA]</scope>
    <source>
        <strain evidence="1">ST1C</strain>
    </source>
</reference>
<evidence type="ECO:0000313" key="2">
    <source>
        <dbReference type="Proteomes" id="UP000324800"/>
    </source>
</evidence>
<protein>
    <submittedName>
        <fullName evidence="1">Uncharacterized protein</fullName>
    </submittedName>
</protein>
<accession>A0A5J4V7M2</accession>
<dbReference type="AlphaFoldDB" id="A0A5J4V7M2"/>
<organism evidence="1 2">
    <name type="scientific">Streblomastix strix</name>
    <dbReference type="NCBI Taxonomy" id="222440"/>
    <lineage>
        <taxon>Eukaryota</taxon>
        <taxon>Metamonada</taxon>
        <taxon>Preaxostyla</taxon>
        <taxon>Oxymonadida</taxon>
        <taxon>Streblomastigidae</taxon>
        <taxon>Streblomastix</taxon>
    </lineage>
</organism>
<dbReference type="Proteomes" id="UP000324800">
    <property type="component" value="Unassembled WGS sequence"/>
</dbReference>
<name>A0A5J4V7M2_9EUKA</name>
<comment type="caution">
    <text evidence="1">The sequence shown here is derived from an EMBL/GenBank/DDBJ whole genome shotgun (WGS) entry which is preliminary data.</text>
</comment>
<dbReference type="EMBL" id="SNRW01008990">
    <property type="protein sequence ID" value="KAA6378677.1"/>
    <property type="molecule type" value="Genomic_DNA"/>
</dbReference>
<proteinExistence type="predicted"/>
<sequence>MNAFLGVKTKLQTYQVDYQEYETIKFKEKIFPLTYLQMNLNQTIDLFLQLFNNLLQRFLLIIRGHWKIAIDALNQVWMKEFPWIHPPISLPAAVLKKIREERIRTILIAPPWPGQILYTELVNVNDQSLMLGWMSKILELVLKNNHTLQFTRKAISAHKIVKTKQQETQNVETLFDYWREKGSNGNLTNVELQTKLVALLMTICSMRPGEIERVSIIHSMIREKIDSVDL</sequence>
<evidence type="ECO:0000313" key="1">
    <source>
        <dbReference type="EMBL" id="KAA6378677.1"/>
    </source>
</evidence>
<gene>
    <name evidence="1" type="ORF">EZS28_025795</name>
</gene>